<evidence type="ECO:0000313" key="2">
    <source>
        <dbReference type="Proteomes" id="UP000236291"/>
    </source>
</evidence>
<dbReference type="EMBL" id="ASHM01003559">
    <property type="protein sequence ID" value="PNY10058.1"/>
    <property type="molecule type" value="Genomic_DNA"/>
</dbReference>
<reference evidence="1 2" key="1">
    <citation type="journal article" date="2014" name="Am. J. Bot.">
        <title>Genome assembly and annotation for red clover (Trifolium pratense; Fabaceae).</title>
        <authorList>
            <person name="Istvanek J."/>
            <person name="Jaros M."/>
            <person name="Krenek A."/>
            <person name="Repkova J."/>
        </authorList>
    </citation>
    <scope>NUCLEOTIDE SEQUENCE [LARGE SCALE GENOMIC DNA]</scope>
    <source>
        <strain evidence="2">cv. Tatra</strain>
        <tissue evidence="1">Young leaves</tissue>
    </source>
</reference>
<accession>A0A2K3P442</accession>
<evidence type="ECO:0000313" key="1">
    <source>
        <dbReference type="EMBL" id="PNY10058.1"/>
    </source>
</evidence>
<gene>
    <name evidence="1" type="ORF">L195_g006624</name>
</gene>
<dbReference type="Proteomes" id="UP000236291">
    <property type="component" value="Unassembled WGS sequence"/>
</dbReference>
<proteinExistence type="predicted"/>
<organism evidence="1 2">
    <name type="scientific">Trifolium pratense</name>
    <name type="common">Red clover</name>
    <dbReference type="NCBI Taxonomy" id="57577"/>
    <lineage>
        <taxon>Eukaryota</taxon>
        <taxon>Viridiplantae</taxon>
        <taxon>Streptophyta</taxon>
        <taxon>Embryophyta</taxon>
        <taxon>Tracheophyta</taxon>
        <taxon>Spermatophyta</taxon>
        <taxon>Magnoliopsida</taxon>
        <taxon>eudicotyledons</taxon>
        <taxon>Gunneridae</taxon>
        <taxon>Pentapetalae</taxon>
        <taxon>rosids</taxon>
        <taxon>fabids</taxon>
        <taxon>Fabales</taxon>
        <taxon>Fabaceae</taxon>
        <taxon>Papilionoideae</taxon>
        <taxon>50 kb inversion clade</taxon>
        <taxon>NPAAA clade</taxon>
        <taxon>Hologalegina</taxon>
        <taxon>IRL clade</taxon>
        <taxon>Trifolieae</taxon>
        <taxon>Trifolium</taxon>
    </lineage>
</organism>
<name>A0A2K3P442_TRIPR</name>
<dbReference type="AlphaFoldDB" id="A0A2K3P442"/>
<comment type="caution">
    <text evidence="1">The sequence shown here is derived from an EMBL/GenBank/DDBJ whole genome shotgun (WGS) entry which is preliminary data.</text>
</comment>
<protein>
    <submittedName>
        <fullName evidence="1">Uncharacterized protein</fullName>
    </submittedName>
</protein>
<sequence length="107" mass="12253">MLNTTGRNEDIYAKTGGIAFGKSMLHQRPNTYFGAYVNGVFLPDVHARQAAAGLDNIISARLWELWNNKNNMSIQYGRTPTEQQQQLQWHKPQVGWYKCNIDVGFHN</sequence>
<reference evidence="1 2" key="2">
    <citation type="journal article" date="2017" name="Front. Plant Sci.">
        <title>Gene Classification and Mining of Molecular Markers Useful in Red Clover (Trifolium pratense) Breeding.</title>
        <authorList>
            <person name="Istvanek J."/>
            <person name="Dluhosova J."/>
            <person name="Dluhos P."/>
            <person name="Patkova L."/>
            <person name="Nedelnik J."/>
            <person name="Repkova J."/>
        </authorList>
    </citation>
    <scope>NUCLEOTIDE SEQUENCE [LARGE SCALE GENOMIC DNA]</scope>
    <source>
        <strain evidence="2">cv. Tatra</strain>
        <tissue evidence="1">Young leaves</tissue>
    </source>
</reference>